<feature type="chain" id="PRO_5045965949" evidence="1">
    <location>
        <begin position="22"/>
        <end position="323"/>
    </location>
</feature>
<dbReference type="PANTHER" id="PTHR43265">
    <property type="entry name" value="ESTERASE ESTD"/>
    <property type="match status" value="1"/>
</dbReference>
<accession>A0ABV6R168</accession>
<evidence type="ECO:0000259" key="2">
    <source>
        <dbReference type="Pfam" id="PF12146"/>
    </source>
</evidence>
<gene>
    <name evidence="3" type="ORF">ACFFGE_05725</name>
</gene>
<name>A0ABV6R168_9CAUL</name>
<reference evidence="3 4" key="1">
    <citation type="submission" date="2024-09" db="EMBL/GenBank/DDBJ databases">
        <authorList>
            <person name="Sun Q."/>
            <person name="Mori K."/>
        </authorList>
    </citation>
    <scope>NUCLEOTIDE SEQUENCE [LARGE SCALE GENOMIC DNA]</scope>
    <source>
        <strain evidence="3 4">NCAIM B.02621</strain>
    </source>
</reference>
<proteinExistence type="predicted"/>
<dbReference type="SUPFAM" id="SSF53474">
    <property type="entry name" value="alpha/beta-Hydrolases"/>
    <property type="match status" value="1"/>
</dbReference>
<keyword evidence="4" id="KW-1185">Reference proteome</keyword>
<keyword evidence="1" id="KW-0732">Signal</keyword>
<sequence length="323" mass="32912">MNRFAAIAAGLVLGVTAAAAAAQTSQDVEVSGPSGRLGGSYIAPSQDGPVVVIIPGSGPTDRNGNSPLGVAGGAYQRLAEALAARGIGSIRIDKRGMFASAAAAVDPNAVRMTDYAEDVRAWTAEARRLTGAPCAWVLGHSEGGLVGTLAVQTDPNACGLVLVSAPGRPLQTLLREQLTANPANAPIMSQVDAIIAALEAGQTPDLTGVHPGVAALFNPVLNTYFTSLFSHDPAEELGRYGGPVLVVQGETDIQVTAADAERLAAARGLEPVMIPGMNHVLRDAPADRAANAATYRLTDAPLSDGLADVIVDFIKGSRAASVP</sequence>
<keyword evidence="3" id="KW-0378">Hydrolase</keyword>
<evidence type="ECO:0000313" key="4">
    <source>
        <dbReference type="Proteomes" id="UP001589906"/>
    </source>
</evidence>
<dbReference type="Gene3D" id="3.40.50.1820">
    <property type="entry name" value="alpha/beta hydrolase"/>
    <property type="match status" value="1"/>
</dbReference>
<comment type="caution">
    <text evidence="3">The sequence shown here is derived from an EMBL/GenBank/DDBJ whole genome shotgun (WGS) entry which is preliminary data.</text>
</comment>
<dbReference type="Pfam" id="PF12146">
    <property type="entry name" value="Hydrolase_4"/>
    <property type="match status" value="1"/>
</dbReference>
<evidence type="ECO:0000313" key="3">
    <source>
        <dbReference type="EMBL" id="MFC0633374.1"/>
    </source>
</evidence>
<dbReference type="Proteomes" id="UP001589906">
    <property type="component" value="Unassembled WGS sequence"/>
</dbReference>
<dbReference type="PANTHER" id="PTHR43265:SF1">
    <property type="entry name" value="ESTERASE ESTD"/>
    <property type="match status" value="1"/>
</dbReference>
<feature type="signal peptide" evidence="1">
    <location>
        <begin position="1"/>
        <end position="21"/>
    </location>
</feature>
<dbReference type="InterPro" id="IPR053145">
    <property type="entry name" value="AB_hydrolase_Est10"/>
</dbReference>
<protein>
    <submittedName>
        <fullName evidence="3">Alpha/beta hydrolase</fullName>
    </submittedName>
</protein>
<dbReference type="InterPro" id="IPR029058">
    <property type="entry name" value="AB_hydrolase_fold"/>
</dbReference>
<organism evidence="3 4">
    <name type="scientific">Brevundimonas balnearis</name>
    <dbReference type="NCBI Taxonomy" id="1572858"/>
    <lineage>
        <taxon>Bacteria</taxon>
        <taxon>Pseudomonadati</taxon>
        <taxon>Pseudomonadota</taxon>
        <taxon>Alphaproteobacteria</taxon>
        <taxon>Caulobacterales</taxon>
        <taxon>Caulobacteraceae</taxon>
        <taxon>Brevundimonas</taxon>
    </lineage>
</organism>
<dbReference type="GO" id="GO:0016787">
    <property type="term" value="F:hydrolase activity"/>
    <property type="evidence" value="ECO:0007669"/>
    <property type="project" value="UniProtKB-KW"/>
</dbReference>
<evidence type="ECO:0000256" key="1">
    <source>
        <dbReference type="SAM" id="SignalP"/>
    </source>
</evidence>
<dbReference type="RefSeq" id="WP_376835243.1">
    <property type="nucleotide sequence ID" value="NZ_JBHLSW010000004.1"/>
</dbReference>
<dbReference type="InterPro" id="IPR022742">
    <property type="entry name" value="Hydrolase_4"/>
</dbReference>
<dbReference type="EMBL" id="JBHLSW010000004">
    <property type="protein sequence ID" value="MFC0633374.1"/>
    <property type="molecule type" value="Genomic_DNA"/>
</dbReference>
<feature type="domain" description="Serine aminopeptidase S33" evidence="2">
    <location>
        <begin position="73"/>
        <end position="166"/>
    </location>
</feature>